<reference evidence="2" key="1">
    <citation type="journal article" date="2020" name="Fungal Divers.">
        <title>Resolving the Mortierellaceae phylogeny through synthesis of multi-gene phylogenetics and phylogenomics.</title>
        <authorList>
            <person name="Vandepol N."/>
            <person name="Liber J."/>
            <person name="Desiro A."/>
            <person name="Na H."/>
            <person name="Kennedy M."/>
            <person name="Barry K."/>
            <person name="Grigoriev I.V."/>
            <person name="Miller A.N."/>
            <person name="O'Donnell K."/>
            <person name="Stajich J.E."/>
            <person name="Bonito G."/>
        </authorList>
    </citation>
    <scope>NUCLEOTIDE SEQUENCE</scope>
    <source>
        <strain evidence="2">REB-010B</strain>
    </source>
</reference>
<feature type="region of interest" description="Disordered" evidence="1">
    <location>
        <begin position="243"/>
        <end position="464"/>
    </location>
</feature>
<feature type="compositionally biased region" description="Low complexity" evidence="1">
    <location>
        <begin position="428"/>
        <end position="452"/>
    </location>
</feature>
<feature type="compositionally biased region" description="Basic and acidic residues" evidence="1">
    <location>
        <begin position="243"/>
        <end position="329"/>
    </location>
</feature>
<dbReference type="AlphaFoldDB" id="A0A9P6UUU6"/>
<feature type="compositionally biased region" description="Pro residues" evidence="1">
    <location>
        <begin position="150"/>
        <end position="161"/>
    </location>
</feature>
<evidence type="ECO:0000313" key="2">
    <source>
        <dbReference type="EMBL" id="KAG0320280.1"/>
    </source>
</evidence>
<feature type="region of interest" description="Disordered" evidence="1">
    <location>
        <begin position="129"/>
        <end position="218"/>
    </location>
</feature>
<feature type="compositionally biased region" description="Polar residues" evidence="1">
    <location>
        <begin position="412"/>
        <end position="427"/>
    </location>
</feature>
<feature type="compositionally biased region" description="Acidic residues" evidence="1">
    <location>
        <begin position="330"/>
        <end position="339"/>
    </location>
</feature>
<feature type="compositionally biased region" description="Polar residues" evidence="1">
    <location>
        <begin position="384"/>
        <end position="401"/>
    </location>
</feature>
<sequence length="550" mass="61729">MLKDYPIEGTLRFNVEQFTDQAQLGPLMDKLTQHISQNGIKFHPKEAAYLNDSVSRELQGRDPKTKDYPALTGPSLQQHFNLRDSHVSIHTERALRLRQIAQASPVTGTAAGNMSSVGVGASVVTGVSPPTSASAGSTPGASSTATASPLGPPAPPGPPRPTKSSSGLFVRKPTGSFLRNNAPRPMPLPRNPSAGQLPLRSPRLDGPTTPRLNQKMSRIQILDIQQGTEIMQSMNETKLRIEQAEQREKEMKKEQRAQEQELKRQQDAERKAQLQKEKDEKKKEREEAKKLKEKQKIDRDEQVQKERERQKPDRGQEADQTRETRSLPRDDDDDDDGEDGALSSLPAKKKMRRSTSRRSSRDDNDDYDYDNGQSEQPREPMSPITPSLSSRYSSHSVQDDGQPTPMAGIISGDSSKFSSNSYFPTHTQQQVLHQDPQQQQQLHQAPQSHQSLAPAEGGLPDHSSIFQHTNLLTTEDRAYIKAFLEGHPVIRPNGNETSYQIIMNQEQVQDPAGRTMYELILIEMNFETGEWRKIKRRRIRPHVTSTAEVQ</sequence>
<organism evidence="2 3">
    <name type="scientific">Dissophora globulifera</name>
    <dbReference type="NCBI Taxonomy" id="979702"/>
    <lineage>
        <taxon>Eukaryota</taxon>
        <taxon>Fungi</taxon>
        <taxon>Fungi incertae sedis</taxon>
        <taxon>Mucoromycota</taxon>
        <taxon>Mortierellomycotina</taxon>
        <taxon>Mortierellomycetes</taxon>
        <taxon>Mortierellales</taxon>
        <taxon>Mortierellaceae</taxon>
        <taxon>Dissophora</taxon>
    </lineage>
</organism>
<evidence type="ECO:0000256" key="1">
    <source>
        <dbReference type="SAM" id="MobiDB-lite"/>
    </source>
</evidence>
<comment type="caution">
    <text evidence="2">The sequence shown here is derived from an EMBL/GenBank/DDBJ whole genome shotgun (WGS) entry which is preliminary data.</text>
</comment>
<feature type="compositionally biased region" description="Basic residues" evidence="1">
    <location>
        <begin position="347"/>
        <end position="358"/>
    </location>
</feature>
<protein>
    <submittedName>
        <fullName evidence="2">Uncharacterized protein</fullName>
    </submittedName>
</protein>
<dbReference type="OrthoDB" id="2135488at2759"/>
<gene>
    <name evidence="2" type="ORF">BGZ99_004624</name>
</gene>
<dbReference type="EMBL" id="JAAAIP010000290">
    <property type="protein sequence ID" value="KAG0320280.1"/>
    <property type="molecule type" value="Genomic_DNA"/>
</dbReference>
<feature type="compositionally biased region" description="Low complexity" evidence="1">
    <location>
        <begin position="129"/>
        <end position="149"/>
    </location>
</feature>
<keyword evidence="3" id="KW-1185">Reference proteome</keyword>
<proteinExistence type="predicted"/>
<accession>A0A9P6UUU6</accession>
<evidence type="ECO:0000313" key="3">
    <source>
        <dbReference type="Proteomes" id="UP000738325"/>
    </source>
</evidence>
<name>A0A9P6UUU6_9FUNG</name>
<dbReference type="Proteomes" id="UP000738325">
    <property type="component" value="Unassembled WGS sequence"/>
</dbReference>